<evidence type="ECO:0000256" key="14">
    <source>
        <dbReference type="ARBA" id="ARBA00066033"/>
    </source>
</evidence>
<evidence type="ECO:0000256" key="15">
    <source>
        <dbReference type="ARBA" id="ARBA00070253"/>
    </source>
</evidence>
<keyword evidence="6" id="KW-0963">Cytoplasm</keyword>
<dbReference type="GO" id="GO:0030154">
    <property type="term" value="P:cell differentiation"/>
    <property type="evidence" value="ECO:0007669"/>
    <property type="project" value="UniProtKB-KW"/>
</dbReference>
<dbReference type="InterPro" id="IPR008936">
    <property type="entry name" value="Rho_GTPase_activation_prot"/>
</dbReference>
<keyword evidence="10 17" id="KW-0175">Coiled coil</keyword>
<dbReference type="FunFam" id="1.10.555.10:FF:000015">
    <property type="entry name" value="rho GTPase-activating protein 25 isoform X1"/>
    <property type="match status" value="1"/>
</dbReference>
<dbReference type="GO" id="GO:0006911">
    <property type="term" value="P:phagocytosis, engulfment"/>
    <property type="evidence" value="ECO:0007669"/>
    <property type="project" value="TreeGrafter"/>
</dbReference>
<evidence type="ECO:0000256" key="1">
    <source>
        <dbReference type="ARBA" id="ARBA00004245"/>
    </source>
</evidence>
<evidence type="ECO:0000313" key="21">
    <source>
        <dbReference type="EMBL" id="CAI5783431.1"/>
    </source>
</evidence>
<dbReference type="Gene3D" id="1.10.555.10">
    <property type="entry name" value="Rho GTPase activation protein"/>
    <property type="match status" value="1"/>
</dbReference>
<dbReference type="GO" id="GO:0051058">
    <property type="term" value="P:negative regulation of small GTPase mediated signal transduction"/>
    <property type="evidence" value="ECO:0007669"/>
    <property type="project" value="TreeGrafter"/>
</dbReference>
<dbReference type="CDD" id="cd04390">
    <property type="entry name" value="RhoGAP_ARHGAP22_24_25"/>
    <property type="match status" value="1"/>
</dbReference>
<keyword evidence="8" id="KW-0221">Differentiation</keyword>
<dbReference type="Pfam" id="PF00620">
    <property type="entry name" value="RhoGAP"/>
    <property type="match status" value="1"/>
</dbReference>
<dbReference type="GO" id="GO:0007165">
    <property type="term" value="P:signal transduction"/>
    <property type="evidence" value="ECO:0007669"/>
    <property type="project" value="InterPro"/>
</dbReference>
<proteinExistence type="predicted"/>
<evidence type="ECO:0000256" key="11">
    <source>
        <dbReference type="ARBA" id="ARBA00023212"/>
    </source>
</evidence>
<evidence type="ECO:0000256" key="6">
    <source>
        <dbReference type="ARBA" id="ARBA00022490"/>
    </source>
</evidence>
<evidence type="ECO:0000256" key="18">
    <source>
        <dbReference type="SAM" id="MobiDB-lite"/>
    </source>
</evidence>
<dbReference type="PANTHER" id="PTHR15228:SF20">
    <property type="entry name" value="RHO GTPASE-ACTIVATING PROTEIN 25"/>
    <property type="match status" value="1"/>
</dbReference>
<feature type="domain" description="Rho-GAP" evidence="20">
    <location>
        <begin position="137"/>
        <end position="331"/>
    </location>
</feature>
<protein>
    <recommendedName>
        <fullName evidence="15">Rho GTPase-activating protein 24</fullName>
    </recommendedName>
    <alternativeName>
        <fullName evidence="16">Rho-type GTPase-activating protein 24</fullName>
    </alternativeName>
</protein>
<dbReference type="SUPFAM" id="SSF48350">
    <property type="entry name" value="GTPase activation domain, GAP"/>
    <property type="match status" value="1"/>
</dbReference>
<feature type="domain" description="PH" evidence="19">
    <location>
        <begin position="21"/>
        <end position="128"/>
    </location>
</feature>
<dbReference type="PROSITE" id="PS50003">
    <property type="entry name" value="PH_DOMAIN"/>
    <property type="match status" value="1"/>
</dbReference>
<comment type="subunit">
    <text evidence="14">Interacts with FLNA.</text>
</comment>
<organism evidence="21 22">
    <name type="scientific">Podarcis lilfordi</name>
    <name type="common">Lilford's wall lizard</name>
    <dbReference type="NCBI Taxonomy" id="74358"/>
    <lineage>
        <taxon>Eukaryota</taxon>
        <taxon>Metazoa</taxon>
        <taxon>Chordata</taxon>
        <taxon>Craniata</taxon>
        <taxon>Vertebrata</taxon>
        <taxon>Euteleostomi</taxon>
        <taxon>Lepidosauria</taxon>
        <taxon>Squamata</taxon>
        <taxon>Bifurcata</taxon>
        <taxon>Unidentata</taxon>
        <taxon>Episquamata</taxon>
        <taxon>Laterata</taxon>
        <taxon>Lacertibaenia</taxon>
        <taxon>Lacertidae</taxon>
        <taxon>Podarcis</taxon>
    </lineage>
</organism>
<feature type="region of interest" description="Disordered" evidence="18">
    <location>
        <begin position="336"/>
        <end position="424"/>
    </location>
</feature>
<dbReference type="InterPro" id="IPR011993">
    <property type="entry name" value="PH-like_dom_sf"/>
</dbReference>
<gene>
    <name evidence="21" type="ORF">PODLI_1B020268</name>
</gene>
<keyword evidence="7" id="KW-0597">Phosphoprotein</keyword>
<keyword evidence="22" id="KW-1185">Reference proteome</keyword>
<keyword evidence="4" id="KW-0343">GTPase activation</keyword>
<accession>A0AA35PC22</accession>
<dbReference type="InterPro" id="IPR000198">
    <property type="entry name" value="RhoGAP_dom"/>
</dbReference>
<name>A0AA35PC22_9SAUR</name>
<evidence type="ECO:0000256" key="7">
    <source>
        <dbReference type="ARBA" id="ARBA00022553"/>
    </source>
</evidence>
<dbReference type="PANTHER" id="PTHR15228">
    <property type="entry name" value="SPERMATHECAL PHYSIOLOGY VARIANT"/>
    <property type="match status" value="1"/>
</dbReference>
<dbReference type="GO" id="GO:0005856">
    <property type="term" value="C:cytoskeleton"/>
    <property type="evidence" value="ECO:0007669"/>
    <property type="project" value="UniProtKB-SubCell"/>
</dbReference>
<feature type="compositionally biased region" description="Low complexity" evidence="18">
    <location>
        <begin position="387"/>
        <end position="400"/>
    </location>
</feature>
<dbReference type="Proteomes" id="UP001178461">
    <property type="component" value="Chromosome 8"/>
</dbReference>
<evidence type="ECO:0000256" key="17">
    <source>
        <dbReference type="SAM" id="Coils"/>
    </source>
</evidence>
<evidence type="ECO:0000259" key="19">
    <source>
        <dbReference type="PROSITE" id="PS50003"/>
    </source>
</evidence>
<dbReference type="AlphaFoldDB" id="A0AA35PC22"/>
<dbReference type="SMART" id="SM00324">
    <property type="entry name" value="RhoGAP"/>
    <property type="match status" value="1"/>
</dbReference>
<evidence type="ECO:0000256" key="16">
    <source>
        <dbReference type="ARBA" id="ARBA00083366"/>
    </source>
</evidence>
<dbReference type="InterPro" id="IPR051025">
    <property type="entry name" value="RhoGAP"/>
</dbReference>
<evidence type="ECO:0000256" key="2">
    <source>
        <dbReference type="ARBA" id="ARBA00004282"/>
    </source>
</evidence>
<evidence type="ECO:0000259" key="20">
    <source>
        <dbReference type="PROSITE" id="PS50238"/>
    </source>
</evidence>
<dbReference type="GO" id="GO:0005096">
    <property type="term" value="F:GTPase activator activity"/>
    <property type="evidence" value="ECO:0007669"/>
    <property type="project" value="UniProtKB-KW"/>
</dbReference>
<dbReference type="SMART" id="SM00233">
    <property type="entry name" value="PH"/>
    <property type="match status" value="1"/>
</dbReference>
<dbReference type="PROSITE" id="PS50238">
    <property type="entry name" value="RHOGAP"/>
    <property type="match status" value="1"/>
</dbReference>
<dbReference type="Gene3D" id="2.30.29.30">
    <property type="entry name" value="Pleckstrin-homology domain (PH domain)/Phosphotyrosine-binding domain (PTB)"/>
    <property type="match status" value="1"/>
</dbReference>
<keyword evidence="5" id="KW-0217">Developmental protein</keyword>
<evidence type="ECO:0000256" key="9">
    <source>
        <dbReference type="ARBA" id="ARBA00022949"/>
    </source>
</evidence>
<dbReference type="EMBL" id="OX395133">
    <property type="protein sequence ID" value="CAI5783431.1"/>
    <property type="molecule type" value="Genomic_DNA"/>
</dbReference>
<reference evidence="21" key="1">
    <citation type="submission" date="2022-12" db="EMBL/GenBank/DDBJ databases">
        <authorList>
            <person name="Alioto T."/>
            <person name="Alioto T."/>
            <person name="Gomez Garrido J."/>
        </authorList>
    </citation>
    <scope>NUCLEOTIDE SEQUENCE</scope>
</reference>
<evidence type="ECO:0000256" key="4">
    <source>
        <dbReference type="ARBA" id="ARBA00022468"/>
    </source>
</evidence>
<keyword evidence="9" id="KW-0965">Cell junction</keyword>
<evidence type="ECO:0000256" key="13">
    <source>
        <dbReference type="ARBA" id="ARBA00058502"/>
    </source>
</evidence>
<evidence type="ECO:0000256" key="8">
    <source>
        <dbReference type="ARBA" id="ARBA00022782"/>
    </source>
</evidence>
<sequence>MMAVDPKGSGSWPHPPNLLERPLKAGWLKKQRSIVKNWQQRYFVLKGQHLYYYKDEEDLKPQGSIRLHGSSIREVAATGSDEVGRFIFEIIQGISGDQNRAGQDSYVLMASSQSDMEDWVKSLRRMVGSPLGVVFGQQLVETMVYEQKFGKHQVPILVEKCAEFIRKHGLNEEGIFRLPGQDNLVKELRDAFDAGERPSFDQDTDVHTVASLLKLYLRELPEPAIPWTQYEDFLLCGQLLTADQAKGHRQLVKQLSLLPRDNYNLLSYICRFLHEVQQSSSTNKMSVENLATVFGVNLIRPKIEDPATIMRGTPQIQKVMSTLISDHEKLFPVSKDVAPAPPLQKSDSNKSPVPRSSVGWDAAQRPLMARAGSRTLLRQIKDNPDGSISESAARSAEVAEGNGEMQPSDVLGTWTEEPRKRTQTLPSRKCFSFLSSNRGNQSTDGNEIFNSEFWSSTSPAGLQPVSSTSAHKRTLSGGLSKWFNLPQASNSHTLSGSAMETRKEAHNEKPLDQISEISGQGSPIHDIPHPGQNGTVVANPSPESRGCHSEDPEVLRKMIVELKEEMESQKKDYEEQIRSLEKENYEVWAKVVRLNKEIEEEKNRFTELESKLQSVERSQADVEKKNKLLENSIKSMIQSATKTD</sequence>
<keyword evidence="12" id="KW-0966">Cell projection</keyword>
<evidence type="ECO:0000313" key="22">
    <source>
        <dbReference type="Proteomes" id="UP001178461"/>
    </source>
</evidence>
<comment type="subcellular location">
    <subcellularLocation>
        <location evidence="2">Cell junction</location>
    </subcellularLocation>
    <subcellularLocation>
        <location evidence="3">Cell projection</location>
    </subcellularLocation>
    <subcellularLocation>
        <location evidence="1">Cytoplasm</location>
        <location evidence="1">Cytoskeleton</location>
    </subcellularLocation>
</comment>
<dbReference type="InterPro" id="IPR001849">
    <property type="entry name" value="PH_domain"/>
</dbReference>
<dbReference type="GO" id="GO:0042995">
    <property type="term" value="C:cell projection"/>
    <property type="evidence" value="ECO:0007669"/>
    <property type="project" value="UniProtKB-SubCell"/>
</dbReference>
<comment type="function">
    <text evidence="13">Rho GTPase-activating protein involved in cell polarity, cell morphology and cytoskeletal organization. Acts as a GTPase activator for the Rac-type GTPase by converting it to an inactive GDP-bound state. Controls actin remodeling by inactivating Rac downstream of Rho leading to suppress leading edge protrusion and promotes cell retraction to achieve cellular polarity. Able to suppress RAC1 and CDC42 activity in vitro. Overexpression induces cell rounding with partial or complete disruption of actin stress fibers and formation of membrane ruffles, lamellipodia, and filopodia. Isoform 2 is a vascular cell-specific GAP involved in modulation of angiogenesis.</text>
</comment>
<evidence type="ECO:0000256" key="12">
    <source>
        <dbReference type="ARBA" id="ARBA00023273"/>
    </source>
</evidence>
<feature type="coiled-coil region" evidence="17">
    <location>
        <begin position="556"/>
        <end position="632"/>
    </location>
</feature>
<dbReference type="GO" id="GO:0007015">
    <property type="term" value="P:actin filament organization"/>
    <property type="evidence" value="ECO:0007669"/>
    <property type="project" value="TreeGrafter"/>
</dbReference>
<dbReference type="SUPFAM" id="SSF50729">
    <property type="entry name" value="PH domain-like"/>
    <property type="match status" value="1"/>
</dbReference>
<dbReference type="GO" id="GO:0001891">
    <property type="term" value="C:phagocytic cup"/>
    <property type="evidence" value="ECO:0007669"/>
    <property type="project" value="TreeGrafter"/>
</dbReference>
<dbReference type="Pfam" id="PF00169">
    <property type="entry name" value="PH"/>
    <property type="match status" value="1"/>
</dbReference>
<evidence type="ECO:0000256" key="10">
    <source>
        <dbReference type="ARBA" id="ARBA00023054"/>
    </source>
</evidence>
<evidence type="ECO:0000256" key="3">
    <source>
        <dbReference type="ARBA" id="ARBA00004316"/>
    </source>
</evidence>
<keyword evidence="11" id="KW-0206">Cytoskeleton</keyword>
<dbReference type="FunFam" id="2.30.29.30:FF:000286">
    <property type="entry name" value="PH-protein kinase domain containing protein"/>
    <property type="match status" value="1"/>
</dbReference>
<dbReference type="GO" id="GO:0070161">
    <property type="term" value="C:anchoring junction"/>
    <property type="evidence" value="ECO:0007669"/>
    <property type="project" value="UniProtKB-SubCell"/>
</dbReference>
<evidence type="ECO:0000256" key="5">
    <source>
        <dbReference type="ARBA" id="ARBA00022473"/>
    </source>
</evidence>